<dbReference type="Proteomes" id="UP001151699">
    <property type="component" value="Chromosome B"/>
</dbReference>
<dbReference type="CDD" id="cd00821">
    <property type="entry name" value="PH"/>
    <property type="match status" value="1"/>
</dbReference>
<evidence type="ECO:0000256" key="1">
    <source>
        <dbReference type="SAM" id="MobiDB-lite"/>
    </source>
</evidence>
<dbReference type="AlphaFoldDB" id="A0A9Q0N1X4"/>
<name>A0A9Q0N1X4_9DIPT</name>
<evidence type="ECO:0000313" key="3">
    <source>
        <dbReference type="EMBL" id="KAJ6641591.1"/>
    </source>
</evidence>
<feature type="domain" description="PH" evidence="2">
    <location>
        <begin position="1"/>
        <end position="90"/>
    </location>
</feature>
<sequence>MSSSGVTLKRYCVLMSDIFMYCKILKDRNKNTVVPNSLQCSCIFPLKKCRISEVFPGTFKLTCQGDGIILCAEDIATSKSWMTAMKETIELHIQCRKTIRKGSSKRTPMRHKDLKHFESEEVLSPSKKKYDYESVYRCGDFSDSESDVDEHNRCFDFNPTNLFKRKHTDEAVDKEGTTNALRRNRQYQNRQQRTKGYSFAAE</sequence>
<dbReference type="PROSITE" id="PS50003">
    <property type="entry name" value="PH_DOMAIN"/>
    <property type="match status" value="1"/>
</dbReference>
<protein>
    <recommendedName>
        <fullName evidence="2">PH domain-containing protein</fullName>
    </recommendedName>
</protein>
<feature type="non-terminal residue" evidence="3">
    <location>
        <position position="1"/>
    </location>
</feature>
<organism evidence="3 4">
    <name type="scientific">Pseudolycoriella hygida</name>
    <dbReference type="NCBI Taxonomy" id="35572"/>
    <lineage>
        <taxon>Eukaryota</taxon>
        <taxon>Metazoa</taxon>
        <taxon>Ecdysozoa</taxon>
        <taxon>Arthropoda</taxon>
        <taxon>Hexapoda</taxon>
        <taxon>Insecta</taxon>
        <taxon>Pterygota</taxon>
        <taxon>Neoptera</taxon>
        <taxon>Endopterygota</taxon>
        <taxon>Diptera</taxon>
        <taxon>Nematocera</taxon>
        <taxon>Sciaroidea</taxon>
        <taxon>Sciaridae</taxon>
        <taxon>Pseudolycoriella</taxon>
    </lineage>
</organism>
<feature type="region of interest" description="Disordered" evidence="1">
    <location>
        <begin position="168"/>
        <end position="202"/>
    </location>
</feature>
<dbReference type="InterPro" id="IPR001849">
    <property type="entry name" value="PH_domain"/>
</dbReference>
<evidence type="ECO:0000313" key="4">
    <source>
        <dbReference type="Proteomes" id="UP001151699"/>
    </source>
</evidence>
<proteinExistence type="predicted"/>
<accession>A0A9Q0N1X4</accession>
<dbReference type="InterPro" id="IPR011993">
    <property type="entry name" value="PH-like_dom_sf"/>
</dbReference>
<evidence type="ECO:0000259" key="2">
    <source>
        <dbReference type="PROSITE" id="PS50003"/>
    </source>
</evidence>
<keyword evidence="4" id="KW-1185">Reference proteome</keyword>
<reference evidence="3" key="1">
    <citation type="submission" date="2022-07" db="EMBL/GenBank/DDBJ databases">
        <authorList>
            <person name="Trinca V."/>
            <person name="Uliana J.V.C."/>
            <person name="Torres T.T."/>
            <person name="Ward R.J."/>
            <person name="Monesi N."/>
        </authorList>
    </citation>
    <scope>NUCLEOTIDE SEQUENCE</scope>
    <source>
        <strain evidence="3">HSMRA1968</strain>
        <tissue evidence="3">Whole embryos</tissue>
    </source>
</reference>
<gene>
    <name evidence="3" type="ORF">Bhyg_06531</name>
</gene>
<dbReference type="SUPFAM" id="SSF50729">
    <property type="entry name" value="PH domain-like"/>
    <property type="match status" value="1"/>
</dbReference>
<dbReference type="OrthoDB" id="245697at2759"/>
<dbReference type="EMBL" id="WJQU01000002">
    <property type="protein sequence ID" value="KAJ6641591.1"/>
    <property type="molecule type" value="Genomic_DNA"/>
</dbReference>
<dbReference type="Gene3D" id="2.30.29.30">
    <property type="entry name" value="Pleckstrin-homology domain (PH domain)/Phosphotyrosine-binding domain (PTB)"/>
    <property type="match status" value="1"/>
</dbReference>
<comment type="caution">
    <text evidence="3">The sequence shown here is derived from an EMBL/GenBank/DDBJ whole genome shotgun (WGS) entry which is preliminary data.</text>
</comment>